<feature type="region of interest" description="Disordered" evidence="1">
    <location>
        <begin position="74"/>
        <end position="93"/>
    </location>
</feature>
<organism evidence="2 3">
    <name type="scientific">Panagrolaimus superbus</name>
    <dbReference type="NCBI Taxonomy" id="310955"/>
    <lineage>
        <taxon>Eukaryota</taxon>
        <taxon>Metazoa</taxon>
        <taxon>Ecdysozoa</taxon>
        <taxon>Nematoda</taxon>
        <taxon>Chromadorea</taxon>
        <taxon>Rhabditida</taxon>
        <taxon>Tylenchina</taxon>
        <taxon>Panagrolaimomorpha</taxon>
        <taxon>Panagrolaimoidea</taxon>
        <taxon>Panagrolaimidae</taxon>
        <taxon>Panagrolaimus</taxon>
    </lineage>
</organism>
<keyword evidence="2" id="KW-1185">Reference proteome</keyword>
<name>A0A914Y0N0_9BILA</name>
<dbReference type="Proteomes" id="UP000887577">
    <property type="component" value="Unplaced"/>
</dbReference>
<protein>
    <submittedName>
        <fullName evidence="3">Uncharacterized protein</fullName>
    </submittedName>
</protein>
<dbReference type="WBParaSite" id="PSU_v2.g13763.t1">
    <property type="protein sequence ID" value="PSU_v2.g13763.t1"/>
    <property type="gene ID" value="PSU_v2.g13763"/>
</dbReference>
<reference evidence="3" key="1">
    <citation type="submission" date="2022-11" db="UniProtKB">
        <authorList>
            <consortium name="WormBaseParasite"/>
        </authorList>
    </citation>
    <scope>IDENTIFICATION</scope>
</reference>
<evidence type="ECO:0000256" key="1">
    <source>
        <dbReference type="SAM" id="MobiDB-lite"/>
    </source>
</evidence>
<accession>A0A914Y0N0</accession>
<evidence type="ECO:0000313" key="3">
    <source>
        <dbReference type="WBParaSite" id="PSU_v2.g13763.t1"/>
    </source>
</evidence>
<dbReference type="AlphaFoldDB" id="A0A914Y0N0"/>
<sequence>MDNGKLGDQIHQNHEELKLHVDHLFKKFKLIQARVEELLTNPAFVADAGIHQQAPCESNIATCTFRKPDGSNVEETVAGNSSFKHNEAKSSAI</sequence>
<proteinExistence type="predicted"/>
<feature type="compositionally biased region" description="Basic and acidic residues" evidence="1">
    <location>
        <begin position="84"/>
        <end position="93"/>
    </location>
</feature>
<evidence type="ECO:0000313" key="2">
    <source>
        <dbReference type="Proteomes" id="UP000887577"/>
    </source>
</evidence>